<comment type="caution">
    <text evidence="8">The sequence shown here is derived from an EMBL/GenBank/DDBJ whole genome shotgun (WGS) entry which is preliminary data.</text>
</comment>
<feature type="transmembrane region" description="Helical" evidence="6">
    <location>
        <begin position="96"/>
        <end position="114"/>
    </location>
</feature>
<dbReference type="Pfam" id="PF03600">
    <property type="entry name" value="CitMHS"/>
    <property type="match status" value="1"/>
</dbReference>
<feature type="transmembrane region" description="Helical" evidence="6">
    <location>
        <begin position="356"/>
        <end position="377"/>
    </location>
</feature>
<evidence type="ECO:0000256" key="6">
    <source>
        <dbReference type="SAM" id="Phobius"/>
    </source>
</evidence>
<dbReference type="PATRIC" id="fig|1268236.3.peg.1267"/>
<feature type="transmembrane region" description="Helical" evidence="6">
    <location>
        <begin position="224"/>
        <end position="243"/>
    </location>
</feature>
<dbReference type="RefSeq" id="WP_005895943.1">
    <property type="nucleotide sequence ID" value="NZ_AQGQ01000026.1"/>
</dbReference>
<evidence type="ECO:0000256" key="2">
    <source>
        <dbReference type="ARBA" id="ARBA00022448"/>
    </source>
</evidence>
<feature type="transmembrane region" description="Helical" evidence="6">
    <location>
        <begin position="135"/>
        <end position="153"/>
    </location>
</feature>
<evidence type="ECO:0000313" key="9">
    <source>
        <dbReference type="Proteomes" id="UP000013526"/>
    </source>
</evidence>
<dbReference type="InterPro" id="IPR031312">
    <property type="entry name" value="Na/sul_symport_CS"/>
</dbReference>
<feature type="transmembrane region" description="Helical" evidence="6">
    <location>
        <begin position="182"/>
        <end position="204"/>
    </location>
</feature>
<dbReference type="EMBL" id="AQGQ01000026">
    <property type="protein sequence ID" value="EOD55915.1"/>
    <property type="molecule type" value="Genomic_DNA"/>
</dbReference>
<keyword evidence="4 6" id="KW-1133">Transmembrane helix</keyword>
<evidence type="ECO:0000259" key="7">
    <source>
        <dbReference type="Pfam" id="PF03600"/>
    </source>
</evidence>
<feature type="transmembrane region" description="Helical" evidence="6">
    <location>
        <begin position="326"/>
        <end position="350"/>
    </location>
</feature>
<reference evidence="8 9" key="1">
    <citation type="journal article" date="2013" name="Genome Announc.">
        <title>Draft Genome Sequence of Aeromonas molluscorum Strain 848TT, Isolated from Bivalve Molluscs.</title>
        <authorList>
            <person name="Spataro N."/>
            <person name="Farfan M."/>
            <person name="Albarral V."/>
            <person name="Sanglas A."/>
            <person name="Loren J.G."/>
            <person name="Fuste M.C."/>
            <person name="Bosch E."/>
        </authorList>
    </citation>
    <scope>NUCLEOTIDE SEQUENCE [LARGE SCALE GENOMIC DNA]</scope>
    <source>
        <strain evidence="8 9">848</strain>
    </source>
</reference>
<evidence type="ECO:0000313" key="8">
    <source>
        <dbReference type="EMBL" id="EOD55915.1"/>
    </source>
</evidence>
<feature type="transmembrane region" description="Helical" evidence="6">
    <location>
        <begin position="24"/>
        <end position="43"/>
    </location>
</feature>
<evidence type="ECO:0000256" key="4">
    <source>
        <dbReference type="ARBA" id="ARBA00022989"/>
    </source>
</evidence>
<dbReference type="InterPro" id="IPR001898">
    <property type="entry name" value="SLC13A/DASS"/>
</dbReference>
<organism evidence="8 9">
    <name type="scientific">Aeromonas molluscorum 848</name>
    <dbReference type="NCBI Taxonomy" id="1268236"/>
    <lineage>
        <taxon>Bacteria</taxon>
        <taxon>Pseudomonadati</taxon>
        <taxon>Pseudomonadota</taxon>
        <taxon>Gammaproteobacteria</taxon>
        <taxon>Aeromonadales</taxon>
        <taxon>Aeromonadaceae</taxon>
        <taxon>Aeromonas</taxon>
    </lineage>
</organism>
<feature type="transmembrane region" description="Helical" evidence="6">
    <location>
        <begin position="267"/>
        <end position="286"/>
    </location>
</feature>
<keyword evidence="5 6" id="KW-0472">Membrane</keyword>
<dbReference type="CDD" id="cd01115">
    <property type="entry name" value="SLC13_permease"/>
    <property type="match status" value="1"/>
</dbReference>
<feature type="transmembrane region" description="Helical" evidence="6">
    <location>
        <begin position="384"/>
        <end position="403"/>
    </location>
</feature>
<dbReference type="GO" id="GO:0005886">
    <property type="term" value="C:plasma membrane"/>
    <property type="evidence" value="ECO:0007669"/>
    <property type="project" value="TreeGrafter"/>
</dbReference>
<dbReference type="Proteomes" id="UP000013526">
    <property type="component" value="Unassembled WGS sequence"/>
</dbReference>
<dbReference type="InterPro" id="IPR004680">
    <property type="entry name" value="Cit_transptr-like_dom"/>
</dbReference>
<evidence type="ECO:0000256" key="1">
    <source>
        <dbReference type="ARBA" id="ARBA00004141"/>
    </source>
</evidence>
<dbReference type="NCBIfam" id="TIGR00785">
    <property type="entry name" value="dass"/>
    <property type="match status" value="1"/>
</dbReference>
<accession>R1GWG8</accession>
<keyword evidence="2" id="KW-0813">Transport</keyword>
<gene>
    <name evidence="8" type="ORF">G113_06379</name>
</gene>
<protein>
    <submittedName>
        <fullName evidence="8">Anion transporter</fullName>
    </submittedName>
</protein>
<dbReference type="PANTHER" id="PTHR10283">
    <property type="entry name" value="SOLUTE CARRIER FAMILY 13 MEMBER"/>
    <property type="match status" value="1"/>
</dbReference>
<evidence type="ECO:0000256" key="3">
    <source>
        <dbReference type="ARBA" id="ARBA00022692"/>
    </source>
</evidence>
<sequence>MQSSVEPKVTQDPAPNAQSRWLDIRSGIVIADILLLCAMLAWLPFDPMVNKGLGILVFIAILWLTEALHVTVTALLIPLLATLLGVFDMAKSLTDFANPILFLFFGGFALAAALSKQGLDRLMAAKVMQLARGHLVWGAILLFTITAAMSMWISNTATAAMMLPLGVGLLSQLDSQRDRRTYVFVLLGIAYSASIGGIGTLVGSPPNAIAAAQMGISFTDWMKFGMPVVLILMPCGIALLYLVTRPDLSHRVESQQVTIRWTRDRKATLTIFLITVVLWIGSQPIAKALGGIPQFDSLIAIGAIIAIAISRVASWDDINQNTDWGVLMLFGGGLTLSAILKATGTSAFLAEHLSELLAHANLFIVLLILAAFVVFLTELVSNTATAALLIPLFAGVAEALGVSPVVMSVLIAIGASCAFMLPVATPPNAIVFASGHIQQREMMRAGLALNLVFTLLLAILAYFVGDIL</sequence>
<feature type="domain" description="Citrate transporter-like" evidence="7">
    <location>
        <begin position="61"/>
        <end position="411"/>
    </location>
</feature>
<name>R1GWG8_9GAMM</name>
<feature type="transmembrane region" description="Helical" evidence="6">
    <location>
        <begin position="409"/>
        <end position="433"/>
    </location>
</feature>
<feature type="transmembrane region" description="Helical" evidence="6">
    <location>
        <begin position="55"/>
        <end position="84"/>
    </location>
</feature>
<dbReference type="PROSITE" id="PS01271">
    <property type="entry name" value="NA_SULFATE"/>
    <property type="match status" value="1"/>
</dbReference>
<feature type="transmembrane region" description="Helical" evidence="6">
    <location>
        <begin position="445"/>
        <end position="465"/>
    </location>
</feature>
<evidence type="ECO:0000256" key="5">
    <source>
        <dbReference type="ARBA" id="ARBA00023136"/>
    </source>
</evidence>
<keyword evidence="3 6" id="KW-0812">Transmembrane</keyword>
<keyword evidence="9" id="KW-1185">Reference proteome</keyword>
<dbReference type="GO" id="GO:0015141">
    <property type="term" value="F:succinate transmembrane transporter activity"/>
    <property type="evidence" value="ECO:0007669"/>
    <property type="project" value="UniProtKB-ARBA"/>
</dbReference>
<proteinExistence type="predicted"/>
<comment type="subcellular location">
    <subcellularLocation>
        <location evidence="1">Membrane</location>
        <topology evidence="1">Multi-pass membrane protein</topology>
    </subcellularLocation>
</comment>
<dbReference type="PANTHER" id="PTHR10283:SF82">
    <property type="entry name" value="SOLUTE CARRIER FAMILY 13 MEMBER 2"/>
    <property type="match status" value="1"/>
</dbReference>
<feature type="transmembrane region" description="Helical" evidence="6">
    <location>
        <begin position="298"/>
        <end position="314"/>
    </location>
</feature>
<dbReference type="AlphaFoldDB" id="R1GWG8"/>